<feature type="domain" description="NADP-dependent oxidoreductase" evidence="1">
    <location>
        <begin position="16"/>
        <end position="294"/>
    </location>
</feature>
<evidence type="ECO:0000313" key="3">
    <source>
        <dbReference type="Proteomes" id="UP000549913"/>
    </source>
</evidence>
<sequence>MRYTTVGRSRLEVSQLCLGTMNIGRFADREQSFALLDAAVDVGINFVDTANSYGVQGERGLTETIIGEWFASSGRRDRIVLATKLYEDQGDWPNSGGLSALNIRRACEASLKRLGTDHIDVLQMHHVDRRAPWEEIWEAFSVLRDQGKILYVGSSNFAAWQLMAAQHAAHELGSFRLLSEQSVYNLTQRSIELEVVPALEHLGAGLLAWSPLAGGLLGAAPSETTVGEGRRSDPSFRERQAQQSEALESAAAAAAGFGLTLAQAAIGWLLAQPVLTAAIVGPRTADQLSQLATSLDGHDDRGALWAELDALFSGPGAAPEAYAW</sequence>
<gene>
    <name evidence="2" type="ORF">BJ984_001021</name>
</gene>
<dbReference type="InterPro" id="IPR023210">
    <property type="entry name" value="NADP_OxRdtase_dom"/>
</dbReference>
<dbReference type="PANTHER" id="PTHR43364">
    <property type="entry name" value="NADH-SPECIFIC METHYLGLYOXAL REDUCTASE-RELATED"/>
    <property type="match status" value="1"/>
</dbReference>
<dbReference type="Pfam" id="PF00248">
    <property type="entry name" value="Aldo_ket_red"/>
    <property type="match status" value="1"/>
</dbReference>
<organism evidence="2 3">
    <name type="scientific">Herbiconiux flava</name>
    <dbReference type="NCBI Taxonomy" id="881268"/>
    <lineage>
        <taxon>Bacteria</taxon>
        <taxon>Bacillati</taxon>
        <taxon>Actinomycetota</taxon>
        <taxon>Actinomycetes</taxon>
        <taxon>Micrococcales</taxon>
        <taxon>Microbacteriaceae</taxon>
        <taxon>Herbiconiux</taxon>
    </lineage>
</organism>
<dbReference type="SUPFAM" id="SSF51430">
    <property type="entry name" value="NAD(P)-linked oxidoreductase"/>
    <property type="match status" value="1"/>
</dbReference>
<dbReference type="GO" id="GO:0005829">
    <property type="term" value="C:cytosol"/>
    <property type="evidence" value="ECO:0007669"/>
    <property type="project" value="TreeGrafter"/>
</dbReference>
<protein>
    <submittedName>
        <fullName evidence="2">Aryl-alcohol dehydrogenase-like predicted oxidoreductase</fullName>
    </submittedName>
</protein>
<accession>A0A852SK41</accession>
<dbReference type="RefSeq" id="WP_179547117.1">
    <property type="nucleotide sequence ID" value="NZ_BSEW01000001.1"/>
</dbReference>
<dbReference type="Gene3D" id="3.20.20.100">
    <property type="entry name" value="NADP-dependent oxidoreductase domain"/>
    <property type="match status" value="1"/>
</dbReference>
<evidence type="ECO:0000313" key="2">
    <source>
        <dbReference type="EMBL" id="NYD69863.1"/>
    </source>
</evidence>
<dbReference type="PANTHER" id="PTHR43364:SF5">
    <property type="entry name" value="REDUCTASE"/>
    <property type="match status" value="1"/>
</dbReference>
<proteinExistence type="predicted"/>
<dbReference type="InterPro" id="IPR036812">
    <property type="entry name" value="NAD(P)_OxRdtase_dom_sf"/>
</dbReference>
<name>A0A852SK41_9MICO</name>
<dbReference type="AlphaFoldDB" id="A0A852SK41"/>
<dbReference type="Proteomes" id="UP000549913">
    <property type="component" value="Unassembled WGS sequence"/>
</dbReference>
<reference evidence="2 3" key="1">
    <citation type="submission" date="2020-07" db="EMBL/GenBank/DDBJ databases">
        <title>Sequencing the genomes of 1000 actinobacteria strains.</title>
        <authorList>
            <person name="Klenk H.-P."/>
        </authorList>
    </citation>
    <scope>NUCLEOTIDE SEQUENCE [LARGE SCALE GENOMIC DNA]</scope>
    <source>
        <strain evidence="2 3">DSM 26474</strain>
    </source>
</reference>
<dbReference type="InterPro" id="IPR050523">
    <property type="entry name" value="AKR_Detox_Biosynth"/>
</dbReference>
<comment type="caution">
    <text evidence="2">The sequence shown here is derived from an EMBL/GenBank/DDBJ whole genome shotgun (WGS) entry which is preliminary data.</text>
</comment>
<dbReference type="EMBL" id="JACCBM010000001">
    <property type="protein sequence ID" value="NYD69863.1"/>
    <property type="molecule type" value="Genomic_DNA"/>
</dbReference>
<evidence type="ECO:0000259" key="1">
    <source>
        <dbReference type="Pfam" id="PF00248"/>
    </source>
</evidence>
<keyword evidence="3" id="KW-1185">Reference proteome</keyword>